<dbReference type="Proteomes" id="UP000325577">
    <property type="component" value="Linkage Group LG1"/>
</dbReference>
<evidence type="ECO:0000313" key="2">
    <source>
        <dbReference type="EMBL" id="KAA8546654.1"/>
    </source>
</evidence>
<dbReference type="SUPFAM" id="SSF49452">
    <property type="entry name" value="Starch-binding domain-like"/>
    <property type="match status" value="1"/>
</dbReference>
<dbReference type="InterPro" id="IPR008979">
    <property type="entry name" value="Galactose-bd-like_sf"/>
</dbReference>
<dbReference type="FunFam" id="2.60.40.1120:FF:000033">
    <property type="entry name" value="Rhamnogalacturonate lyase B"/>
    <property type="match status" value="1"/>
</dbReference>
<dbReference type="EMBL" id="CM018032">
    <property type="protein sequence ID" value="KAA8546654.1"/>
    <property type="molecule type" value="Genomic_DNA"/>
</dbReference>
<dbReference type="Pfam" id="PF14686">
    <property type="entry name" value="fn3_3"/>
    <property type="match status" value="1"/>
</dbReference>
<dbReference type="PANTHER" id="PTHR32018">
    <property type="entry name" value="RHAMNOGALACTURONATE LYASE FAMILY PROTEIN"/>
    <property type="match status" value="1"/>
</dbReference>
<dbReference type="SUPFAM" id="SSF49785">
    <property type="entry name" value="Galactose-binding domain-like"/>
    <property type="match status" value="1"/>
</dbReference>
<feature type="domain" description="Rhamnogalacturonan lyase" evidence="1">
    <location>
        <begin position="47"/>
        <end position="118"/>
    </location>
</feature>
<protein>
    <recommendedName>
        <fullName evidence="1">Rhamnogalacturonan lyase domain-containing protein</fullName>
    </recommendedName>
</protein>
<reference evidence="2 3" key="1">
    <citation type="submission" date="2019-09" db="EMBL/GenBank/DDBJ databases">
        <title>A chromosome-level genome assembly of the Chinese tupelo Nyssa sinensis.</title>
        <authorList>
            <person name="Yang X."/>
            <person name="Kang M."/>
            <person name="Yang Y."/>
            <person name="Xiong H."/>
            <person name="Wang M."/>
            <person name="Zhang Z."/>
            <person name="Wang Z."/>
            <person name="Wu H."/>
            <person name="Ma T."/>
            <person name="Liu J."/>
            <person name="Xi Z."/>
        </authorList>
    </citation>
    <scope>NUCLEOTIDE SEQUENCE [LARGE SCALE GENOMIC DNA]</scope>
    <source>
        <strain evidence="2">J267</strain>
        <tissue evidence="2">Leaf</tissue>
    </source>
</reference>
<dbReference type="AlphaFoldDB" id="A0A5J5BVJ4"/>
<name>A0A5J5BVJ4_9ASTE</name>
<dbReference type="PANTHER" id="PTHR32018:SF1">
    <property type="entry name" value="RHAMNOGALACTURONAN ENDOLYASE"/>
    <property type="match status" value="1"/>
</dbReference>
<dbReference type="InterPro" id="IPR029413">
    <property type="entry name" value="RG-lyase_II"/>
</dbReference>
<dbReference type="Gene3D" id="2.60.40.1120">
    <property type="entry name" value="Carboxypeptidase-like, regulatory domain"/>
    <property type="match status" value="1"/>
</dbReference>
<gene>
    <name evidence="2" type="ORF">F0562_003115</name>
</gene>
<accession>A0A5J5BVJ4</accession>
<organism evidence="2 3">
    <name type="scientific">Nyssa sinensis</name>
    <dbReference type="NCBI Taxonomy" id="561372"/>
    <lineage>
        <taxon>Eukaryota</taxon>
        <taxon>Viridiplantae</taxon>
        <taxon>Streptophyta</taxon>
        <taxon>Embryophyta</taxon>
        <taxon>Tracheophyta</taxon>
        <taxon>Spermatophyta</taxon>
        <taxon>Magnoliopsida</taxon>
        <taxon>eudicotyledons</taxon>
        <taxon>Gunneridae</taxon>
        <taxon>Pentapetalae</taxon>
        <taxon>asterids</taxon>
        <taxon>Cornales</taxon>
        <taxon>Nyssaceae</taxon>
        <taxon>Nyssa</taxon>
    </lineage>
</organism>
<proteinExistence type="predicted"/>
<evidence type="ECO:0000259" key="1">
    <source>
        <dbReference type="Pfam" id="PF14686"/>
    </source>
</evidence>
<dbReference type="CDD" id="cd10316">
    <property type="entry name" value="RGL4_M"/>
    <property type="match status" value="1"/>
</dbReference>
<dbReference type="OrthoDB" id="2130367at2759"/>
<dbReference type="InterPro" id="IPR013784">
    <property type="entry name" value="Carb-bd-like_fold"/>
</dbReference>
<evidence type="ECO:0000313" key="3">
    <source>
        <dbReference type="Proteomes" id="UP000325577"/>
    </source>
</evidence>
<keyword evidence="3" id="KW-1185">Reference proteome</keyword>
<dbReference type="GO" id="GO:0030246">
    <property type="term" value="F:carbohydrate binding"/>
    <property type="evidence" value="ECO:0007669"/>
    <property type="project" value="InterPro"/>
</dbReference>
<sequence>MWKETASWPYKFPLSADLSHSNQRGIVRGQLQVRQRYINNAPMPAASAYVGVAPPGDVGSWQRENKGYQFWTRADTMGNFLIKDIQVGTYNLYASVLGLIGDYEYNVPVNITPGCYIRLNDLVYEPPRNGPTLWEIGIPDRTASEFYVPDPNPSLVNHDIEK</sequence>
<dbReference type="InterPro" id="IPR051850">
    <property type="entry name" value="Polysacch_Lyase_4"/>
</dbReference>